<comment type="catalytic activity">
    <reaction evidence="1">
        <text>S-ubiquitinyl-[E2 ubiquitin-conjugating enzyme]-L-cysteine + [acceptor protein]-L-lysine = [E2 ubiquitin-conjugating enzyme]-L-cysteine + N(6)-ubiquitinyl-[acceptor protein]-L-lysine.</text>
        <dbReference type="EC" id="2.3.2.27"/>
    </reaction>
</comment>
<evidence type="ECO:0000256" key="1">
    <source>
        <dbReference type="ARBA" id="ARBA00000900"/>
    </source>
</evidence>
<proteinExistence type="predicted"/>
<dbReference type="SMART" id="SM00184">
    <property type="entry name" value="RING"/>
    <property type="match status" value="1"/>
</dbReference>
<evidence type="ECO:0000259" key="9">
    <source>
        <dbReference type="PROSITE" id="PS50089"/>
    </source>
</evidence>
<accession>A0A6P4XEC0</accession>
<dbReference type="PROSITE" id="PS51125">
    <property type="entry name" value="NHL"/>
    <property type="match status" value="3"/>
</dbReference>
<protein>
    <recommendedName>
        <fullName evidence="2">RING-type E3 ubiquitin transferase</fullName>
        <ecNumber evidence="2">2.3.2.27</ecNumber>
    </recommendedName>
</protein>
<dbReference type="FunFam" id="2.120.10.30:FF:000064">
    <property type="entry name" value="Uncharacterized protein"/>
    <property type="match status" value="1"/>
</dbReference>
<dbReference type="Gene3D" id="2.120.10.30">
    <property type="entry name" value="TolB, C-terminal domain"/>
    <property type="match status" value="2"/>
</dbReference>
<dbReference type="PANTHER" id="PTHR24104:SF50">
    <property type="entry name" value="SMP-30_GLUCONOLACTONASE_LRE-LIKE REGION DOMAIN-CONTAINING PROTEIN"/>
    <property type="match status" value="1"/>
</dbReference>
<feature type="repeat" description="NHL" evidence="8">
    <location>
        <begin position="116"/>
        <end position="152"/>
    </location>
</feature>
<evidence type="ECO:0000256" key="4">
    <source>
        <dbReference type="ARBA" id="ARBA00022737"/>
    </source>
</evidence>
<evidence type="ECO:0000256" key="6">
    <source>
        <dbReference type="ARBA" id="ARBA00022833"/>
    </source>
</evidence>
<dbReference type="InterPro" id="IPR027370">
    <property type="entry name" value="Znf-RING_euk"/>
</dbReference>
<evidence type="ECO:0000313" key="10">
    <source>
        <dbReference type="Proteomes" id="UP000515135"/>
    </source>
</evidence>
<keyword evidence="4" id="KW-0677">Repeat</keyword>
<feature type="domain" description="RING-type" evidence="9">
    <location>
        <begin position="15"/>
        <end position="54"/>
    </location>
</feature>
<dbReference type="InterPro" id="IPR013083">
    <property type="entry name" value="Znf_RING/FYVE/PHD"/>
</dbReference>
<keyword evidence="6" id="KW-0862">Zinc</keyword>
<dbReference type="GO" id="GO:0008270">
    <property type="term" value="F:zinc ion binding"/>
    <property type="evidence" value="ECO:0007669"/>
    <property type="project" value="UniProtKB-KW"/>
</dbReference>
<feature type="repeat" description="NHL" evidence="8">
    <location>
        <begin position="280"/>
        <end position="310"/>
    </location>
</feature>
<evidence type="ECO:0000256" key="3">
    <source>
        <dbReference type="ARBA" id="ARBA00022723"/>
    </source>
</evidence>
<evidence type="ECO:0000256" key="5">
    <source>
        <dbReference type="ARBA" id="ARBA00022771"/>
    </source>
</evidence>
<dbReference type="EC" id="2.3.2.27" evidence="2"/>
<dbReference type="CDD" id="cd05819">
    <property type="entry name" value="NHL"/>
    <property type="match status" value="1"/>
</dbReference>
<keyword evidence="3" id="KW-0479">Metal-binding</keyword>
<keyword evidence="5 7" id="KW-0863">Zinc-finger</keyword>
<dbReference type="Gene3D" id="3.30.40.10">
    <property type="entry name" value="Zinc/RING finger domain, C3HC4 (zinc finger)"/>
    <property type="match status" value="1"/>
</dbReference>
<dbReference type="InterPro" id="IPR050952">
    <property type="entry name" value="TRIM-NHL_E3_ligases"/>
</dbReference>
<keyword evidence="10" id="KW-1185">Reference proteome</keyword>
<dbReference type="PROSITE" id="PS00518">
    <property type="entry name" value="ZF_RING_1"/>
    <property type="match status" value="1"/>
</dbReference>
<dbReference type="Pfam" id="PF13445">
    <property type="entry name" value="zf-RING_UBOX"/>
    <property type="match status" value="1"/>
</dbReference>
<dbReference type="RefSeq" id="XP_019614900.1">
    <property type="nucleotide sequence ID" value="XM_019759341.1"/>
</dbReference>
<dbReference type="KEGG" id="bbel:109462758"/>
<reference evidence="11" key="1">
    <citation type="submission" date="2025-08" db="UniProtKB">
        <authorList>
            <consortium name="RefSeq"/>
        </authorList>
    </citation>
    <scope>IDENTIFICATION</scope>
    <source>
        <tissue evidence="11">Gonad</tissue>
    </source>
</reference>
<dbReference type="Proteomes" id="UP000515135">
    <property type="component" value="Unplaced"/>
</dbReference>
<gene>
    <name evidence="11" type="primary">LOC109462758</name>
</gene>
<dbReference type="InterPro" id="IPR001841">
    <property type="entry name" value="Znf_RING"/>
</dbReference>
<evidence type="ECO:0000256" key="7">
    <source>
        <dbReference type="PROSITE-ProRule" id="PRU00175"/>
    </source>
</evidence>
<name>A0A6P4XEC0_BRABE</name>
<dbReference type="InterPro" id="IPR001258">
    <property type="entry name" value="NHL_repeat"/>
</dbReference>
<dbReference type="GO" id="GO:0061630">
    <property type="term" value="F:ubiquitin protein ligase activity"/>
    <property type="evidence" value="ECO:0007669"/>
    <property type="project" value="UniProtKB-EC"/>
</dbReference>
<dbReference type="PROSITE" id="PS50089">
    <property type="entry name" value="ZF_RING_2"/>
    <property type="match status" value="1"/>
</dbReference>
<dbReference type="InterPro" id="IPR011042">
    <property type="entry name" value="6-blade_b-propeller_TolB-like"/>
</dbReference>
<dbReference type="SUPFAM" id="SSF63829">
    <property type="entry name" value="Calcium-dependent phosphotriesterase"/>
    <property type="match status" value="1"/>
</dbReference>
<dbReference type="SUPFAM" id="SSF57850">
    <property type="entry name" value="RING/U-box"/>
    <property type="match status" value="1"/>
</dbReference>
<sequence length="396" mass="43711">MASSLIDEICEDLSCVICLEILTRPKMLPCQHTFCQGCIGRGLAATFFRCPYCRQLTRLPPQGVAGFPDNRMAASLCEKVRQQLGERRPHLPGSGAIQQLDADHSNNQGLPRIGEGMETGEFEGPVGLAVSEEGEIFVADTQNQRIQVFTLQGMFVRQFPTVVSPGGERMDPRDVALDGKGYLWVVGKRWEDDLAGFAVQYMKQGTVLRKFDLQGTRWFRGVAVDTRRNRILITQTTGDWDNLDKLRGEVQVFHPDGTLVETIGASNTWWGLLSRQQQGLKHPLYLTVDRDGNILVTDCDSHSVFAYSEDGQFLFRFGGEGSGEGQLSHPHGVCTDSSGNIAVADTGNDRVELFDRTGKFLRHLSTEIKSPRAVAMATGGQLVVTDVNHIATILNL</sequence>
<dbReference type="Pfam" id="PF01436">
    <property type="entry name" value="NHL"/>
    <property type="match status" value="2"/>
</dbReference>
<dbReference type="AlphaFoldDB" id="A0A6P4XEC0"/>
<dbReference type="InterPro" id="IPR017907">
    <property type="entry name" value="Znf_RING_CS"/>
</dbReference>
<dbReference type="GO" id="GO:0043161">
    <property type="term" value="P:proteasome-mediated ubiquitin-dependent protein catabolic process"/>
    <property type="evidence" value="ECO:0007669"/>
    <property type="project" value="TreeGrafter"/>
</dbReference>
<dbReference type="GeneID" id="109462758"/>
<dbReference type="OrthoDB" id="9987040at2759"/>
<evidence type="ECO:0000256" key="8">
    <source>
        <dbReference type="PROSITE-ProRule" id="PRU00504"/>
    </source>
</evidence>
<evidence type="ECO:0000313" key="11">
    <source>
        <dbReference type="RefSeq" id="XP_019614900.1"/>
    </source>
</evidence>
<dbReference type="GO" id="GO:0000209">
    <property type="term" value="P:protein polyubiquitination"/>
    <property type="evidence" value="ECO:0007669"/>
    <property type="project" value="TreeGrafter"/>
</dbReference>
<feature type="repeat" description="NHL" evidence="8">
    <location>
        <begin position="314"/>
        <end position="357"/>
    </location>
</feature>
<dbReference type="PANTHER" id="PTHR24104">
    <property type="entry name" value="E3 UBIQUITIN-PROTEIN LIGASE NHLRC1-RELATED"/>
    <property type="match status" value="1"/>
</dbReference>
<organism evidence="10 11">
    <name type="scientific">Branchiostoma belcheri</name>
    <name type="common">Amphioxus</name>
    <dbReference type="NCBI Taxonomy" id="7741"/>
    <lineage>
        <taxon>Eukaryota</taxon>
        <taxon>Metazoa</taxon>
        <taxon>Chordata</taxon>
        <taxon>Cephalochordata</taxon>
        <taxon>Leptocardii</taxon>
        <taxon>Amphioxiformes</taxon>
        <taxon>Branchiostomatidae</taxon>
        <taxon>Branchiostoma</taxon>
    </lineage>
</organism>
<evidence type="ECO:0000256" key="2">
    <source>
        <dbReference type="ARBA" id="ARBA00012483"/>
    </source>
</evidence>